<dbReference type="Proteomes" id="UP000286681">
    <property type="component" value="Unassembled WGS sequence"/>
</dbReference>
<reference evidence="1 2" key="1">
    <citation type="submission" date="2018-07" db="EMBL/GenBank/DDBJ databases">
        <title>Genomic and Epidemiologic Investigation of an Indolent Hospital Outbreak.</title>
        <authorList>
            <person name="Johnson R.C."/>
            <person name="Deming C."/>
            <person name="Conlan S."/>
            <person name="Zellmer C.J."/>
            <person name="Michelin A.V."/>
            <person name="Lee-Lin S."/>
            <person name="Thomas P.J."/>
            <person name="Park M."/>
            <person name="Weingarten R.A."/>
            <person name="Less J."/>
            <person name="Dekker J.P."/>
            <person name="Frank K.M."/>
            <person name="Musser K.A."/>
            <person name="Mcquiston J.R."/>
            <person name="Henderson D.K."/>
            <person name="Lau A.F."/>
            <person name="Palmore T.N."/>
            <person name="Segre J.A."/>
        </authorList>
    </citation>
    <scope>NUCLEOTIDE SEQUENCE [LARGE SCALE GENOMIC DNA]</scope>
    <source>
        <strain evidence="1 2">SK-NIH.Env10_0317</strain>
    </source>
</reference>
<proteinExistence type="predicted"/>
<dbReference type="AlphaFoldDB" id="A0AAJ4VBK7"/>
<evidence type="ECO:0000313" key="2">
    <source>
        <dbReference type="Proteomes" id="UP000286681"/>
    </source>
</evidence>
<accession>A0AAJ4VBK7</accession>
<evidence type="ECO:0000313" key="1">
    <source>
        <dbReference type="EMBL" id="RSV04718.1"/>
    </source>
</evidence>
<name>A0AAJ4VBK7_9SPHN</name>
<sequence length="113" mass="12151">MRIGKAVRAGAMAAWAIGYCSRLGLAASAARTGPARRVRSHELCAIRCGGDLALLVERIVILRRLWRSHSGTDAGTIALGHARELRRRIAELEAMACALEHVAARSGGVERPR</sequence>
<gene>
    <name evidence="1" type="ORF">CA257_07300</name>
</gene>
<dbReference type="EMBL" id="QQWO01000005">
    <property type="protein sequence ID" value="RSV04718.1"/>
    <property type="molecule type" value="Genomic_DNA"/>
</dbReference>
<protein>
    <submittedName>
        <fullName evidence="1">Cu(I)-responsive transcriptional regulator</fullName>
    </submittedName>
</protein>
<dbReference type="GeneID" id="44133389"/>
<organism evidence="1 2">
    <name type="scientific">Sphingomonas koreensis</name>
    <dbReference type="NCBI Taxonomy" id="93064"/>
    <lineage>
        <taxon>Bacteria</taxon>
        <taxon>Pseudomonadati</taxon>
        <taxon>Pseudomonadota</taxon>
        <taxon>Alphaproteobacteria</taxon>
        <taxon>Sphingomonadales</taxon>
        <taxon>Sphingomonadaceae</taxon>
        <taxon>Sphingomonas</taxon>
    </lineage>
</organism>
<comment type="caution">
    <text evidence="1">The sequence shown here is derived from an EMBL/GenBank/DDBJ whole genome shotgun (WGS) entry which is preliminary data.</text>
</comment>
<dbReference type="RefSeq" id="WP_083629598.1">
    <property type="nucleotide sequence ID" value="NZ_CP018820.1"/>
</dbReference>